<feature type="compositionally biased region" description="Low complexity" evidence="1">
    <location>
        <begin position="496"/>
        <end position="510"/>
    </location>
</feature>
<reference evidence="2" key="1">
    <citation type="journal article" date="2020" name="Stud. Mycol.">
        <title>101 Dothideomycetes genomes: a test case for predicting lifestyles and emergence of pathogens.</title>
        <authorList>
            <person name="Haridas S."/>
            <person name="Albert R."/>
            <person name="Binder M."/>
            <person name="Bloem J."/>
            <person name="Labutti K."/>
            <person name="Salamov A."/>
            <person name="Andreopoulos B."/>
            <person name="Baker S."/>
            <person name="Barry K."/>
            <person name="Bills G."/>
            <person name="Bluhm B."/>
            <person name="Cannon C."/>
            <person name="Castanera R."/>
            <person name="Culley D."/>
            <person name="Daum C."/>
            <person name="Ezra D."/>
            <person name="Gonzalez J."/>
            <person name="Henrissat B."/>
            <person name="Kuo A."/>
            <person name="Liang C."/>
            <person name="Lipzen A."/>
            <person name="Lutzoni F."/>
            <person name="Magnuson J."/>
            <person name="Mondo S."/>
            <person name="Nolan M."/>
            <person name="Ohm R."/>
            <person name="Pangilinan J."/>
            <person name="Park H.-J."/>
            <person name="Ramirez L."/>
            <person name="Alfaro M."/>
            <person name="Sun H."/>
            <person name="Tritt A."/>
            <person name="Yoshinaga Y."/>
            <person name="Zwiers L.-H."/>
            <person name="Turgeon B."/>
            <person name="Goodwin S."/>
            <person name="Spatafora J."/>
            <person name="Crous P."/>
            <person name="Grigoriev I."/>
        </authorList>
    </citation>
    <scope>NUCLEOTIDE SEQUENCE</scope>
    <source>
        <strain evidence="2">CBS 109.77</strain>
    </source>
</reference>
<dbReference type="OrthoDB" id="3946744at2759"/>
<evidence type="ECO:0000256" key="1">
    <source>
        <dbReference type="SAM" id="MobiDB-lite"/>
    </source>
</evidence>
<feature type="region of interest" description="Disordered" evidence="1">
    <location>
        <begin position="1"/>
        <end position="24"/>
    </location>
</feature>
<gene>
    <name evidence="2" type="ORF">K505DRAFT_417640</name>
</gene>
<feature type="region of interest" description="Disordered" evidence="1">
    <location>
        <begin position="371"/>
        <end position="556"/>
    </location>
</feature>
<feature type="region of interest" description="Disordered" evidence="1">
    <location>
        <begin position="261"/>
        <end position="359"/>
    </location>
</feature>
<feature type="compositionally biased region" description="Acidic residues" evidence="1">
    <location>
        <begin position="528"/>
        <end position="538"/>
    </location>
</feature>
<protein>
    <submittedName>
        <fullName evidence="2">Uncharacterized protein</fullName>
    </submittedName>
</protein>
<feature type="compositionally biased region" description="Polar residues" evidence="1">
    <location>
        <begin position="221"/>
        <end position="234"/>
    </location>
</feature>
<feature type="region of interest" description="Disordered" evidence="1">
    <location>
        <begin position="104"/>
        <end position="239"/>
    </location>
</feature>
<feature type="compositionally biased region" description="Acidic residues" evidence="1">
    <location>
        <begin position="329"/>
        <end position="342"/>
    </location>
</feature>
<feature type="compositionally biased region" description="Polar residues" evidence="1">
    <location>
        <begin position="1"/>
        <end position="10"/>
    </location>
</feature>
<organism evidence="2 3">
    <name type="scientific">Melanomma pulvis-pyrius CBS 109.77</name>
    <dbReference type="NCBI Taxonomy" id="1314802"/>
    <lineage>
        <taxon>Eukaryota</taxon>
        <taxon>Fungi</taxon>
        <taxon>Dikarya</taxon>
        <taxon>Ascomycota</taxon>
        <taxon>Pezizomycotina</taxon>
        <taxon>Dothideomycetes</taxon>
        <taxon>Pleosporomycetidae</taxon>
        <taxon>Pleosporales</taxon>
        <taxon>Melanommataceae</taxon>
        <taxon>Melanomma</taxon>
    </lineage>
</organism>
<feature type="compositionally biased region" description="Low complexity" evidence="1">
    <location>
        <begin position="416"/>
        <end position="439"/>
    </location>
</feature>
<feature type="compositionally biased region" description="Low complexity" evidence="1">
    <location>
        <begin position="539"/>
        <end position="556"/>
    </location>
</feature>
<evidence type="ECO:0000313" key="3">
    <source>
        <dbReference type="Proteomes" id="UP000799757"/>
    </source>
</evidence>
<feature type="compositionally biased region" description="Basic and acidic residues" evidence="1">
    <location>
        <begin position="464"/>
        <end position="489"/>
    </location>
</feature>
<feature type="compositionally biased region" description="Low complexity" evidence="1">
    <location>
        <begin position="343"/>
        <end position="359"/>
    </location>
</feature>
<proteinExistence type="predicted"/>
<feature type="compositionally biased region" description="Low complexity" evidence="1">
    <location>
        <begin position="146"/>
        <end position="163"/>
    </location>
</feature>
<dbReference type="Proteomes" id="UP000799757">
    <property type="component" value="Unassembled WGS sequence"/>
</dbReference>
<sequence>MPQSTTSRISQRPVDGSAKTNPELMATGAIVTPRAAMEANGPFVASGGSSVATSFVELRSICGLPAGEVVGDVTPVFYHEDTIISAADYQPTKPSTSVFTARHMAKANSSSIPALPHSPPPPQSPSTANEARDASPPQSDLHSAFTTPSMTPTTTDMPNPSSPHLTSRPKDQNQDSLRADSAPSTSPPPEFIHSRSPTSTTSIPTTSVPSASRHLSISDIAPTTTIMPASSSPIMTKPPYTPLPTIPRRALDIFGTRPFQFIFSRRRGRKRTGEPSPRSPASRPKTQSRRSRSSPSNTPISLPPSPIRRTEPHPGTLVVFSKSRKPESAFEEEEEGEEEGELESWSSDSASSSGGRSAILGAREEYHSALYAMSRASEPETAAPVDREHGFTSRPHRHSSPAAAPVYLHGSGHACPSSPSSNISLPFSPPLFSTSKSTSANANVNVDRKGNWNPRASRKLQNIDYKERKLEQRARSMEERDRAQREGIPVHKSRSCRNSTTSTSTSTSTEDNTETENRRENDANEERETVEEGQDAPDDTTSPSPRTPSSSSSSISTPSITLFLANVRASFSARQSARPDLHAALHAHAHSATYDVFVDEAERGFLGSPLGAASAI</sequence>
<dbReference type="EMBL" id="MU001918">
    <property type="protein sequence ID" value="KAF2793696.1"/>
    <property type="molecule type" value="Genomic_DNA"/>
</dbReference>
<name>A0A6A6XB95_9PLEO</name>
<accession>A0A6A6XB95</accession>
<feature type="compositionally biased region" description="Basic and acidic residues" evidence="1">
    <location>
        <begin position="515"/>
        <end position="527"/>
    </location>
</feature>
<evidence type="ECO:0000313" key="2">
    <source>
        <dbReference type="EMBL" id="KAF2793696.1"/>
    </source>
</evidence>
<feature type="compositionally biased region" description="Low complexity" evidence="1">
    <location>
        <begin position="194"/>
        <end position="212"/>
    </location>
</feature>
<dbReference type="AlphaFoldDB" id="A0A6A6XB95"/>
<feature type="compositionally biased region" description="Polar residues" evidence="1">
    <location>
        <begin position="136"/>
        <end position="145"/>
    </location>
</feature>
<keyword evidence="3" id="KW-1185">Reference proteome</keyword>